<accession>A0A430AYN5</accession>
<protein>
    <recommendedName>
        <fullName evidence="4">DUF1189 domain-containing protein</fullName>
    </recommendedName>
</protein>
<feature type="transmembrane region" description="Helical" evidence="1">
    <location>
        <begin position="243"/>
        <end position="260"/>
    </location>
</feature>
<proteinExistence type="predicted"/>
<evidence type="ECO:0008006" key="4">
    <source>
        <dbReference type="Google" id="ProtNLM"/>
    </source>
</evidence>
<dbReference type="Proteomes" id="UP000288028">
    <property type="component" value="Unassembled WGS sequence"/>
</dbReference>
<feature type="transmembrane region" description="Helical" evidence="1">
    <location>
        <begin position="28"/>
        <end position="45"/>
    </location>
</feature>
<sequence length="271" mass="30673">MSTFNLIKAAFTQPTLLIEGRKKKGFHVFLYMILLSIILSLPVVFQSMDILSSIKEDGDKIVQKLPEFSIEDGKILTDKKDSGFIYQTNSMIFTFDPEGKRSKNEVEADSVGGVMTIALLKNEAVIVMPTTGSTADMLDSNSFSLPYTATQMRIINKEFLNKMLTGNSQGMLLFVFVLLISAFMIFVSFLVDLIMMTFFANIFVRTRMIRLKFSEVFKILVYCATIPTLLTMALQFIWPSFPIGSIALALTLLIYFNIFPKPTRPNRKNKK</sequence>
<name>A0A430AYN5_9ENTE</name>
<organism evidence="2 3">
    <name type="scientific">Vagococcus carniphilus</name>
    <dbReference type="NCBI Taxonomy" id="218144"/>
    <lineage>
        <taxon>Bacteria</taxon>
        <taxon>Bacillati</taxon>
        <taxon>Bacillota</taxon>
        <taxon>Bacilli</taxon>
        <taxon>Lactobacillales</taxon>
        <taxon>Enterococcaceae</taxon>
        <taxon>Vagococcus</taxon>
    </lineage>
</organism>
<evidence type="ECO:0000313" key="3">
    <source>
        <dbReference type="Proteomes" id="UP000288028"/>
    </source>
</evidence>
<feature type="transmembrane region" description="Helical" evidence="1">
    <location>
        <begin position="216"/>
        <end position="237"/>
    </location>
</feature>
<dbReference type="EMBL" id="NGKB01000009">
    <property type="protein sequence ID" value="RSU13154.1"/>
    <property type="molecule type" value="Genomic_DNA"/>
</dbReference>
<evidence type="ECO:0000313" key="2">
    <source>
        <dbReference type="EMBL" id="RSU13154.1"/>
    </source>
</evidence>
<comment type="caution">
    <text evidence="2">The sequence shown here is derived from an EMBL/GenBank/DDBJ whole genome shotgun (WGS) entry which is preliminary data.</text>
</comment>
<keyword evidence="1" id="KW-0472">Membrane</keyword>
<keyword evidence="1" id="KW-1133">Transmembrane helix</keyword>
<feature type="transmembrane region" description="Helical" evidence="1">
    <location>
        <begin position="171"/>
        <end position="204"/>
    </location>
</feature>
<reference evidence="2 3" key="1">
    <citation type="submission" date="2017-05" db="EMBL/GenBank/DDBJ databases">
        <title>Vagococcus spp. assemblies.</title>
        <authorList>
            <person name="Gulvik C.A."/>
        </authorList>
    </citation>
    <scope>NUCLEOTIDE SEQUENCE [LARGE SCALE GENOMIC DNA]</scope>
    <source>
        <strain evidence="2 3">SS1714</strain>
    </source>
</reference>
<evidence type="ECO:0000256" key="1">
    <source>
        <dbReference type="SAM" id="Phobius"/>
    </source>
</evidence>
<dbReference type="Pfam" id="PF06691">
    <property type="entry name" value="DUF1189"/>
    <property type="match status" value="1"/>
</dbReference>
<keyword evidence="3" id="KW-1185">Reference proteome</keyword>
<keyword evidence="1" id="KW-0812">Transmembrane</keyword>
<dbReference type="RefSeq" id="WP_126794749.1">
    <property type="nucleotide sequence ID" value="NZ_CP060720.1"/>
</dbReference>
<dbReference type="GeneID" id="95581022"/>
<gene>
    <name evidence="2" type="ORF">CBF28_09815</name>
</gene>
<dbReference type="AlphaFoldDB" id="A0A430AYN5"/>
<dbReference type="OrthoDB" id="2134424at2"/>
<dbReference type="InterPro" id="IPR009574">
    <property type="entry name" value="DUF1189"/>
</dbReference>